<dbReference type="RefSeq" id="WP_184291391.1">
    <property type="nucleotide sequence ID" value="NZ_JACHJO010000006.1"/>
</dbReference>
<dbReference type="PANTHER" id="PTHR11803:SF58">
    <property type="entry name" value="PROTEIN HMF1-RELATED"/>
    <property type="match status" value="1"/>
</dbReference>
<sequence length="118" mass="12584">MASLSSDALLADGPLLFVSGQTPRGPEGEVAVDVGGQTRQSLANVETVLARHDAGLEHLVKLTCYLRHITDLDEFRTALTSALPQEHRPAATLVEVSALVDPTFLVEIDAIACLPRRG</sequence>
<reference evidence="2 3" key="1">
    <citation type="submission" date="2020-08" db="EMBL/GenBank/DDBJ databases">
        <title>Genomic Encyclopedia of Type Strains, Phase III (KMG-III): the genomes of soil and plant-associated and newly described type strains.</title>
        <authorList>
            <person name="Whitman W."/>
        </authorList>
    </citation>
    <scope>NUCLEOTIDE SEQUENCE [LARGE SCALE GENOMIC DNA]</scope>
    <source>
        <strain evidence="2 3">CECT 8712</strain>
    </source>
</reference>
<gene>
    <name evidence="2" type="ORF">FHS13_002336</name>
</gene>
<dbReference type="GO" id="GO:0005829">
    <property type="term" value="C:cytosol"/>
    <property type="evidence" value="ECO:0007669"/>
    <property type="project" value="TreeGrafter"/>
</dbReference>
<comment type="similarity">
    <text evidence="1">Belongs to the RutC family.</text>
</comment>
<organism evidence="2 3">
    <name type="scientific">Nocardiopsis algeriensis</name>
    <dbReference type="NCBI Taxonomy" id="1478215"/>
    <lineage>
        <taxon>Bacteria</taxon>
        <taxon>Bacillati</taxon>
        <taxon>Actinomycetota</taxon>
        <taxon>Actinomycetes</taxon>
        <taxon>Streptosporangiales</taxon>
        <taxon>Nocardiopsidaceae</taxon>
        <taxon>Nocardiopsis</taxon>
    </lineage>
</organism>
<keyword evidence="3" id="KW-1185">Reference proteome</keyword>
<dbReference type="CDD" id="cd00448">
    <property type="entry name" value="YjgF_YER057c_UK114_family"/>
    <property type="match status" value="1"/>
</dbReference>
<proteinExistence type="inferred from homology"/>
<accession>A0A841IQC1</accession>
<dbReference type="SUPFAM" id="SSF55298">
    <property type="entry name" value="YjgF-like"/>
    <property type="match status" value="1"/>
</dbReference>
<dbReference type="Proteomes" id="UP000536604">
    <property type="component" value="Unassembled WGS sequence"/>
</dbReference>
<dbReference type="AlphaFoldDB" id="A0A841IQC1"/>
<evidence type="ECO:0000313" key="3">
    <source>
        <dbReference type="Proteomes" id="UP000536604"/>
    </source>
</evidence>
<dbReference type="Gene3D" id="3.30.1330.40">
    <property type="entry name" value="RutC-like"/>
    <property type="match status" value="1"/>
</dbReference>
<evidence type="ECO:0000313" key="2">
    <source>
        <dbReference type="EMBL" id="MBB6120384.1"/>
    </source>
</evidence>
<dbReference type="EMBL" id="JACHJO010000006">
    <property type="protein sequence ID" value="MBB6120384.1"/>
    <property type="molecule type" value="Genomic_DNA"/>
</dbReference>
<comment type="caution">
    <text evidence="2">The sequence shown here is derived from an EMBL/GenBank/DDBJ whole genome shotgun (WGS) entry which is preliminary data.</text>
</comment>
<dbReference type="InterPro" id="IPR006175">
    <property type="entry name" value="YjgF/YER057c/UK114"/>
</dbReference>
<name>A0A841IQC1_9ACTN</name>
<evidence type="ECO:0000256" key="1">
    <source>
        <dbReference type="ARBA" id="ARBA00010552"/>
    </source>
</evidence>
<dbReference type="PANTHER" id="PTHR11803">
    <property type="entry name" value="2-IMINOBUTANOATE/2-IMINOPROPANOATE DEAMINASE RIDA"/>
    <property type="match status" value="1"/>
</dbReference>
<dbReference type="Pfam" id="PF01042">
    <property type="entry name" value="Ribonuc_L-PSP"/>
    <property type="match status" value="1"/>
</dbReference>
<protein>
    <submittedName>
        <fullName evidence="2">Enamine deaminase RidA (YjgF/YER057c/UK114 family)</fullName>
    </submittedName>
</protein>
<dbReference type="InterPro" id="IPR035959">
    <property type="entry name" value="RutC-like_sf"/>
</dbReference>
<dbReference type="GO" id="GO:0019239">
    <property type="term" value="F:deaminase activity"/>
    <property type="evidence" value="ECO:0007669"/>
    <property type="project" value="TreeGrafter"/>
</dbReference>